<evidence type="ECO:0000313" key="9">
    <source>
        <dbReference type="EMBL" id="CAB3807034.1"/>
    </source>
</evidence>
<dbReference type="SMART" id="SM00665">
    <property type="entry name" value="B561"/>
    <property type="match status" value="1"/>
</dbReference>
<evidence type="ECO:0000313" key="10">
    <source>
        <dbReference type="Proteomes" id="UP000494252"/>
    </source>
</evidence>
<gene>
    <name evidence="9" type="ORF">LMG27177_06223</name>
</gene>
<dbReference type="InterPro" id="IPR006593">
    <property type="entry name" value="Cyt_b561/ferric_Rdtase_TM"/>
</dbReference>
<keyword evidence="6 7" id="KW-0472">Membrane</keyword>
<evidence type="ECO:0000256" key="1">
    <source>
        <dbReference type="ARBA" id="ARBA00004370"/>
    </source>
</evidence>
<name>A0A6J5H0U2_9BURK</name>
<feature type="transmembrane region" description="Helical" evidence="7">
    <location>
        <begin position="125"/>
        <end position="148"/>
    </location>
</feature>
<dbReference type="EMBL" id="CADIKI010000024">
    <property type="protein sequence ID" value="CAB3807034.1"/>
    <property type="molecule type" value="Genomic_DNA"/>
</dbReference>
<sequence>MVLAWGILIPLGVLIARYFKITPRQVWPEELDNKFWWRWHRRLQYVGTFIAVCALVIVIQYARQATAIAHIHGLLGWATMLLAATQIASGVLRGTKGGPTGELAAEGSYRGDHYDMTRRRIVFEYVHKFGGVLALLIAASAIVIGLFVADAPRWMLIIILLWWCLLGVAAGALQMSGRCIDTYQAIWGPDPLHPGNKIKVIGIGVRRVSAKDNPHH</sequence>
<dbReference type="GO" id="GO:0016020">
    <property type="term" value="C:membrane"/>
    <property type="evidence" value="ECO:0007669"/>
    <property type="project" value="UniProtKB-SubCell"/>
</dbReference>
<keyword evidence="3 7" id="KW-0812">Transmembrane</keyword>
<evidence type="ECO:0000256" key="6">
    <source>
        <dbReference type="ARBA" id="ARBA00023136"/>
    </source>
</evidence>
<evidence type="ECO:0000256" key="5">
    <source>
        <dbReference type="ARBA" id="ARBA00022989"/>
    </source>
</evidence>
<dbReference type="InterPro" id="IPR045879">
    <property type="entry name" value="B561A"/>
</dbReference>
<evidence type="ECO:0000256" key="7">
    <source>
        <dbReference type="SAM" id="Phobius"/>
    </source>
</evidence>
<comment type="subcellular location">
    <subcellularLocation>
        <location evidence="1">Membrane</location>
    </subcellularLocation>
</comment>
<proteinExistence type="predicted"/>
<keyword evidence="2" id="KW-0813">Transport</keyword>
<dbReference type="PANTHER" id="PTHR47281">
    <property type="entry name" value="OS09G0557700 PROTEIN"/>
    <property type="match status" value="1"/>
</dbReference>
<evidence type="ECO:0000256" key="4">
    <source>
        <dbReference type="ARBA" id="ARBA00022982"/>
    </source>
</evidence>
<feature type="transmembrane region" description="Helical" evidence="7">
    <location>
        <begin position="154"/>
        <end position="173"/>
    </location>
</feature>
<accession>A0A6J5H0U2</accession>
<dbReference type="Proteomes" id="UP000494252">
    <property type="component" value="Unassembled WGS sequence"/>
</dbReference>
<dbReference type="PANTHER" id="PTHR47281:SF1">
    <property type="entry name" value="OS09G0557700 PROTEIN"/>
    <property type="match status" value="1"/>
</dbReference>
<organism evidence="9 10">
    <name type="scientific">Paraburkholderia fynbosensis</name>
    <dbReference type="NCBI Taxonomy" id="1200993"/>
    <lineage>
        <taxon>Bacteria</taxon>
        <taxon>Pseudomonadati</taxon>
        <taxon>Pseudomonadota</taxon>
        <taxon>Betaproteobacteria</taxon>
        <taxon>Burkholderiales</taxon>
        <taxon>Burkholderiaceae</taxon>
        <taxon>Paraburkholderia</taxon>
    </lineage>
</organism>
<dbReference type="CDD" id="cd08760">
    <property type="entry name" value="Cyt_b561_FRRS1_like"/>
    <property type="match status" value="1"/>
</dbReference>
<keyword evidence="10" id="KW-1185">Reference proteome</keyword>
<evidence type="ECO:0000256" key="2">
    <source>
        <dbReference type="ARBA" id="ARBA00022448"/>
    </source>
</evidence>
<feature type="transmembrane region" description="Helical" evidence="7">
    <location>
        <begin position="43"/>
        <end position="62"/>
    </location>
</feature>
<evidence type="ECO:0000259" key="8">
    <source>
        <dbReference type="PROSITE" id="PS50939"/>
    </source>
</evidence>
<feature type="domain" description="Cytochrome b561" evidence="8">
    <location>
        <begin position="1"/>
        <end position="179"/>
    </location>
</feature>
<dbReference type="AlphaFoldDB" id="A0A6J5H0U2"/>
<dbReference type="Gene3D" id="1.20.120.1770">
    <property type="match status" value="1"/>
</dbReference>
<protein>
    <recommendedName>
        <fullName evidence="8">Cytochrome b561 domain-containing protein</fullName>
    </recommendedName>
</protein>
<keyword evidence="4" id="KW-0249">Electron transport</keyword>
<evidence type="ECO:0000256" key="3">
    <source>
        <dbReference type="ARBA" id="ARBA00022692"/>
    </source>
</evidence>
<dbReference type="Pfam" id="PF03188">
    <property type="entry name" value="Cytochrom_B561"/>
    <property type="match status" value="1"/>
</dbReference>
<keyword evidence="5 7" id="KW-1133">Transmembrane helix</keyword>
<dbReference type="PROSITE" id="PS50939">
    <property type="entry name" value="CYTOCHROME_B561"/>
    <property type="match status" value="1"/>
</dbReference>
<reference evidence="9 10" key="1">
    <citation type="submission" date="2020-04" db="EMBL/GenBank/DDBJ databases">
        <authorList>
            <person name="De Canck E."/>
        </authorList>
    </citation>
    <scope>NUCLEOTIDE SEQUENCE [LARGE SCALE GENOMIC DNA]</scope>
    <source>
        <strain evidence="9 10">LMG 27177</strain>
    </source>
</reference>